<dbReference type="HAMAP" id="MF_00675">
    <property type="entry name" value="UxaC"/>
    <property type="match status" value="1"/>
</dbReference>
<gene>
    <name evidence="7 8" type="primary">uxaC</name>
    <name evidence="8" type="ORF">MUG09_13525</name>
</gene>
<comment type="pathway">
    <text evidence="2 7">Carbohydrate metabolism; pentose and glucuronate interconversion.</text>
</comment>
<dbReference type="InterPro" id="IPR003766">
    <property type="entry name" value="Uronate_isomerase"/>
</dbReference>
<dbReference type="Pfam" id="PF02614">
    <property type="entry name" value="UxaC"/>
    <property type="match status" value="1"/>
</dbReference>
<keyword evidence="9" id="KW-1185">Reference proteome</keyword>
<evidence type="ECO:0000256" key="1">
    <source>
        <dbReference type="ARBA" id="ARBA00001165"/>
    </source>
</evidence>
<name>A0ABY4DAT2_9SPIR</name>
<dbReference type="Proteomes" id="UP000829708">
    <property type="component" value="Chromosome"/>
</dbReference>
<evidence type="ECO:0000313" key="9">
    <source>
        <dbReference type="Proteomes" id="UP000829708"/>
    </source>
</evidence>
<dbReference type="Gene3D" id="1.10.2020.10">
    <property type="entry name" value="uronate isomerase, domain 2, chain A"/>
    <property type="match status" value="1"/>
</dbReference>
<evidence type="ECO:0000256" key="4">
    <source>
        <dbReference type="ARBA" id="ARBA00012546"/>
    </source>
</evidence>
<comment type="similarity">
    <text evidence="3 7">Belongs to the metallo-dependent hydrolases superfamily. Uronate isomerase family.</text>
</comment>
<evidence type="ECO:0000256" key="7">
    <source>
        <dbReference type="HAMAP-Rule" id="MF_00675"/>
    </source>
</evidence>
<dbReference type="EMBL" id="CP094929">
    <property type="protein sequence ID" value="UOM50578.1"/>
    <property type="molecule type" value="Genomic_DNA"/>
</dbReference>
<dbReference type="InterPro" id="IPR032466">
    <property type="entry name" value="Metal_Hydrolase"/>
</dbReference>
<evidence type="ECO:0000256" key="5">
    <source>
        <dbReference type="ARBA" id="ARBA00020555"/>
    </source>
</evidence>
<evidence type="ECO:0000256" key="6">
    <source>
        <dbReference type="ARBA" id="ARBA00023235"/>
    </source>
</evidence>
<evidence type="ECO:0000313" key="8">
    <source>
        <dbReference type="EMBL" id="UOM50578.1"/>
    </source>
</evidence>
<dbReference type="PANTHER" id="PTHR30068">
    <property type="entry name" value="URONATE ISOMERASE"/>
    <property type="match status" value="1"/>
</dbReference>
<dbReference type="SUPFAM" id="SSF51556">
    <property type="entry name" value="Metallo-dependent hydrolases"/>
    <property type="match status" value="1"/>
</dbReference>
<dbReference type="NCBIfam" id="NF002794">
    <property type="entry name" value="PRK02925.1"/>
    <property type="match status" value="1"/>
</dbReference>
<dbReference type="EC" id="5.3.1.12" evidence="4 7"/>
<sequence>MVIPTTFSEDLYLDTDLSRYLYNTYAKDLPIIDYHCHLQAREIYENKQFEDIGQMWLAGDHYKWRAMRTFGIEETYITGSASYEEKFYKFAAIVPYLIGNPLYIWCALELKRYFDIDEMLCSENAKRIYAETKALIQSNRITPRWCMEKSNVALVCTTEDPIDNLSYHKQLLGKTKTKVLTAFRPDQAMFCERTGFASYLKKLEEVSTLPISKFSDVVQALETRLIFFKSLGTTVSDDGIPYFQYVEVDEAEVEAVFSNALAGKPLTSREIDVYRTAFLSEMGRLYHKHGFVMQLHVGTYLDANTSKVAAIGQSTGFDCTDDRSSVHSIGLLLDRLTKANTLPKTILYPLDISKIETFAVLAAGFCDSEAKAKVQLGAPWWFNDQVYGMEHQFESVSNLYPLSLGVGMLTDSRSFLSYPRHELYRRLLCRYLAKLVERGEYFGGESYLKEIIEQLCVKNVKEYFGFQV</sequence>
<comment type="catalytic activity">
    <reaction evidence="7">
        <text>aldehydo-D-galacturonate = keto-D-tagaturonate</text>
        <dbReference type="Rhea" id="RHEA:27702"/>
        <dbReference type="ChEBI" id="CHEBI:12952"/>
        <dbReference type="ChEBI" id="CHEBI:17886"/>
    </reaction>
</comment>
<dbReference type="RefSeq" id="WP_244771966.1">
    <property type="nucleotide sequence ID" value="NZ_CP094929.1"/>
</dbReference>
<dbReference type="Gene3D" id="3.20.20.140">
    <property type="entry name" value="Metal-dependent hydrolases"/>
    <property type="match status" value="1"/>
</dbReference>
<dbReference type="PANTHER" id="PTHR30068:SF4">
    <property type="entry name" value="URONATE ISOMERASE"/>
    <property type="match status" value="1"/>
</dbReference>
<reference evidence="9" key="1">
    <citation type="journal article" date="2024" name="J Bioinform Genom">
        <title>Complete genome sequence of the type strain bacterium Sphaerochaeta associata GLS2t (VKM B-2742)t.</title>
        <authorList>
            <person name="Troshina O.Y."/>
            <person name="Tepeeva A.N."/>
            <person name="Arzamasceva V.O."/>
            <person name="Whitman W.B."/>
            <person name="Varghese N."/>
            <person name="Shapiro N."/>
            <person name="Woyke T."/>
            <person name="Kripides N.C."/>
            <person name="Vasilenko O.V."/>
        </authorList>
    </citation>
    <scope>NUCLEOTIDE SEQUENCE [LARGE SCALE GENOMIC DNA]</scope>
    <source>
        <strain evidence="9">GLS2T</strain>
    </source>
</reference>
<organism evidence="8 9">
    <name type="scientific">Sphaerochaeta associata</name>
    <dbReference type="NCBI Taxonomy" id="1129264"/>
    <lineage>
        <taxon>Bacteria</taxon>
        <taxon>Pseudomonadati</taxon>
        <taxon>Spirochaetota</taxon>
        <taxon>Spirochaetia</taxon>
        <taxon>Spirochaetales</taxon>
        <taxon>Sphaerochaetaceae</taxon>
        <taxon>Sphaerochaeta</taxon>
    </lineage>
</organism>
<accession>A0ABY4DAT2</accession>
<dbReference type="GO" id="GO:0008880">
    <property type="term" value="F:glucuronate isomerase activity"/>
    <property type="evidence" value="ECO:0007669"/>
    <property type="project" value="UniProtKB-EC"/>
</dbReference>
<keyword evidence="6 7" id="KW-0413">Isomerase</keyword>
<proteinExistence type="inferred from homology"/>
<evidence type="ECO:0000256" key="3">
    <source>
        <dbReference type="ARBA" id="ARBA00008397"/>
    </source>
</evidence>
<comment type="catalytic activity">
    <reaction evidence="1 7">
        <text>D-glucuronate = D-fructuronate</text>
        <dbReference type="Rhea" id="RHEA:13049"/>
        <dbReference type="ChEBI" id="CHEBI:58720"/>
        <dbReference type="ChEBI" id="CHEBI:59863"/>
        <dbReference type="EC" id="5.3.1.12"/>
    </reaction>
</comment>
<evidence type="ECO:0000256" key="2">
    <source>
        <dbReference type="ARBA" id="ARBA00004892"/>
    </source>
</evidence>
<protein>
    <recommendedName>
        <fullName evidence="5 7">Uronate isomerase</fullName>
        <ecNumber evidence="4 7">5.3.1.12</ecNumber>
    </recommendedName>
    <alternativeName>
        <fullName evidence="7">Glucuronate isomerase</fullName>
    </alternativeName>
    <alternativeName>
        <fullName evidence="7">Uronic isomerase</fullName>
    </alternativeName>
</protein>